<dbReference type="EMBL" id="JAOQIO010000121">
    <property type="protein sequence ID" value="MCU6797575.1"/>
    <property type="molecule type" value="Genomic_DNA"/>
</dbReference>
<evidence type="ECO:0000313" key="1">
    <source>
        <dbReference type="EMBL" id="MCU6797575.1"/>
    </source>
</evidence>
<sequence>MINKEQISSQVVAGTVLFNKEENPGLQAKDFKVNELKQGGSAKLVIWDFNVQDYDEVQIFVDGKPIHNSVVLTHTPAEFSVSVPSVVTIKGISDKGGGITYAVKFPTNNLTYFNVANVNEINTYTLVPGP</sequence>
<proteinExistence type="predicted"/>
<comment type="caution">
    <text evidence="1">The sequence shown here is derived from an EMBL/GenBank/DDBJ whole genome shotgun (WGS) entry which is preliminary data.</text>
</comment>
<organism evidence="1 2">
    <name type="scientific">Paenibacillus baimaensis</name>
    <dbReference type="NCBI Taxonomy" id="2982185"/>
    <lineage>
        <taxon>Bacteria</taxon>
        <taxon>Bacillati</taxon>
        <taxon>Bacillota</taxon>
        <taxon>Bacilli</taxon>
        <taxon>Bacillales</taxon>
        <taxon>Paenibacillaceae</taxon>
        <taxon>Paenibacillus</taxon>
    </lineage>
</organism>
<gene>
    <name evidence="1" type="ORF">OB236_36165</name>
</gene>
<dbReference type="Proteomes" id="UP001652445">
    <property type="component" value="Unassembled WGS sequence"/>
</dbReference>
<evidence type="ECO:0000313" key="2">
    <source>
        <dbReference type="Proteomes" id="UP001652445"/>
    </source>
</evidence>
<protein>
    <submittedName>
        <fullName evidence="1">Uncharacterized protein</fullName>
    </submittedName>
</protein>
<dbReference type="RefSeq" id="WP_262688339.1">
    <property type="nucleotide sequence ID" value="NZ_JAOQIO010000121.1"/>
</dbReference>
<keyword evidence="2" id="KW-1185">Reference proteome</keyword>
<name>A0ABT2USD1_9BACL</name>
<reference evidence="1 2" key="1">
    <citation type="submission" date="2022-09" db="EMBL/GenBank/DDBJ databases">
        <authorList>
            <person name="Han X.L."/>
            <person name="Wang Q."/>
            <person name="Lu T."/>
        </authorList>
    </citation>
    <scope>NUCLEOTIDE SEQUENCE [LARGE SCALE GENOMIC DNA]</scope>
    <source>
        <strain evidence="1 2">WQ 127069</strain>
    </source>
</reference>
<accession>A0ABT2USD1</accession>